<dbReference type="InterPro" id="IPR047216">
    <property type="entry name" value="Endonuclease_DUF559_bact"/>
</dbReference>
<dbReference type="PANTHER" id="PTHR38590">
    <property type="entry name" value="BLL0828 PROTEIN"/>
    <property type="match status" value="1"/>
</dbReference>
<dbReference type="Gene3D" id="3.40.960.10">
    <property type="entry name" value="VSR Endonuclease"/>
    <property type="match status" value="1"/>
</dbReference>
<organism evidence="2 3">
    <name type="scientific">Nocardia mexicana</name>
    <dbReference type="NCBI Taxonomy" id="279262"/>
    <lineage>
        <taxon>Bacteria</taxon>
        <taxon>Bacillati</taxon>
        <taxon>Actinomycetota</taxon>
        <taxon>Actinomycetes</taxon>
        <taxon>Mycobacteriales</taxon>
        <taxon>Nocardiaceae</taxon>
        <taxon>Nocardia</taxon>
    </lineage>
</organism>
<dbReference type="STRING" id="1210089.GCA_001613165_03686"/>
<evidence type="ECO:0000313" key="3">
    <source>
        <dbReference type="Proteomes" id="UP000255355"/>
    </source>
</evidence>
<sequence length="277" mass="31785">MYGIRTRAQLLGEGIASSTLDDRSRRGIYTRLLPRIYCVDRLTTLARCAAVVAWIPSATLSHRTAAWMRSMVPEPEIIEATVPRRMHRSTPDWLRLYRRDLPPGAIDESWGLPITSRAVTLLDCVAVLPNLAADQLVDSCLGRTVYPEEVLELVRCGAHGAPALRRQLREAACRAVSEPERLFARAMARTRIRLEPNHPVGPYVCDFVHERSRTIIEIDGREFHSEHDVFRRDRRRQNWLVLRGWLVLRYAASDVFTDIDRCVDEVVAVIRNRRRKA</sequence>
<reference evidence="2 3" key="1">
    <citation type="submission" date="2018-07" db="EMBL/GenBank/DDBJ databases">
        <title>Genomic Encyclopedia of Type Strains, Phase IV (KMG-IV): sequencing the most valuable type-strain genomes for metagenomic binning, comparative biology and taxonomic classification.</title>
        <authorList>
            <person name="Goeker M."/>
        </authorList>
    </citation>
    <scope>NUCLEOTIDE SEQUENCE [LARGE SCALE GENOMIC DNA]</scope>
    <source>
        <strain evidence="2 3">DSM 44952</strain>
    </source>
</reference>
<protein>
    <submittedName>
        <fullName evidence="2">Uncharacterized protein DUF559</fullName>
    </submittedName>
</protein>
<dbReference type="OrthoDB" id="2594539at2"/>
<proteinExistence type="predicted"/>
<dbReference type="SUPFAM" id="SSF52980">
    <property type="entry name" value="Restriction endonuclease-like"/>
    <property type="match status" value="1"/>
</dbReference>
<dbReference type="PANTHER" id="PTHR38590:SF1">
    <property type="entry name" value="BLL0828 PROTEIN"/>
    <property type="match status" value="1"/>
</dbReference>
<name>A0A370HBZ0_9NOCA</name>
<dbReference type="EMBL" id="QQAZ01000002">
    <property type="protein sequence ID" value="RDI54300.1"/>
    <property type="molecule type" value="Genomic_DNA"/>
</dbReference>
<dbReference type="InterPro" id="IPR007569">
    <property type="entry name" value="DUF559"/>
</dbReference>
<dbReference type="Proteomes" id="UP000255355">
    <property type="component" value="Unassembled WGS sequence"/>
</dbReference>
<gene>
    <name evidence="2" type="ORF">DFR68_102424</name>
</gene>
<dbReference type="InterPro" id="IPR011335">
    <property type="entry name" value="Restrct_endonuc-II-like"/>
</dbReference>
<dbReference type="AlphaFoldDB" id="A0A370HBZ0"/>
<comment type="caution">
    <text evidence="2">The sequence shown here is derived from an EMBL/GenBank/DDBJ whole genome shotgun (WGS) entry which is preliminary data.</text>
</comment>
<feature type="domain" description="DUF559" evidence="1">
    <location>
        <begin position="190"/>
        <end position="270"/>
    </location>
</feature>
<keyword evidence="3" id="KW-1185">Reference proteome</keyword>
<evidence type="ECO:0000313" key="2">
    <source>
        <dbReference type="EMBL" id="RDI54300.1"/>
    </source>
</evidence>
<accession>A0A370HBZ0</accession>
<evidence type="ECO:0000259" key="1">
    <source>
        <dbReference type="Pfam" id="PF04480"/>
    </source>
</evidence>
<dbReference type="Pfam" id="PF04480">
    <property type="entry name" value="DUF559"/>
    <property type="match status" value="1"/>
</dbReference>